<accession>E0S326</accession>
<reference evidence="1 2" key="1">
    <citation type="journal article" date="2010" name="PLoS ONE">
        <title>The glycobiome of the rumen bacterium Butyrivibrio proteoclasticus B316(T) highlights adaptation to a polysaccharide-rich environment.</title>
        <authorList>
            <person name="Kelly W.J."/>
            <person name="Leahy S.C."/>
            <person name="Altermann E."/>
            <person name="Yeoman C.J."/>
            <person name="Dunne J.C."/>
            <person name="Kong Z."/>
            <person name="Pacheco D.M."/>
            <person name="Li D."/>
            <person name="Noel S.J."/>
            <person name="Moon C.D."/>
            <person name="Cookson A.L."/>
            <person name="Attwood G.T."/>
        </authorList>
    </citation>
    <scope>NUCLEOTIDE SEQUENCE [LARGE SCALE GENOMIC DNA]</scope>
    <source>
        <strain evidence="2">ATCC 51982 / DSM 14932 / B316</strain>
    </source>
</reference>
<dbReference type="EMBL" id="CP001811">
    <property type="protein sequence ID" value="ADL35808.1"/>
    <property type="molecule type" value="Genomic_DNA"/>
</dbReference>
<name>E0S326_BUTPB</name>
<dbReference type="eggNOG" id="ENOG5030HB1">
    <property type="taxonomic scope" value="Bacteria"/>
</dbReference>
<dbReference type="STRING" id="515622.bpr_III120"/>
<dbReference type="AlphaFoldDB" id="E0S326"/>
<dbReference type="RefSeq" id="WP_013282458.1">
    <property type="nucleotide sequence ID" value="NC_014388.1"/>
</dbReference>
<keyword evidence="2" id="KW-1185">Reference proteome</keyword>
<dbReference type="Proteomes" id="UP000001299">
    <property type="component" value="Chromosome 2"/>
</dbReference>
<gene>
    <name evidence="1" type="ordered locus">bpr_III120</name>
</gene>
<sequence length="85" mass="9829">MKIKFDKYHIRLRNAEHTILIPRNTSSIHWNAVGGEWGKELIGDREALYALLYACAVLTYDHNKIIYFPIKGNELITDDSAMTSY</sequence>
<organism evidence="1 2">
    <name type="scientific">Butyrivibrio proteoclasticus (strain ATCC 51982 / DSM 14932 / B316)</name>
    <name type="common">Clostridium proteoclasticum</name>
    <dbReference type="NCBI Taxonomy" id="515622"/>
    <lineage>
        <taxon>Bacteria</taxon>
        <taxon>Bacillati</taxon>
        <taxon>Bacillota</taxon>
        <taxon>Clostridia</taxon>
        <taxon>Lachnospirales</taxon>
        <taxon>Lachnospiraceae</taxon>
        <taxon>Butyrivibrio</taxon>
    </lineage>
</organism>
<dbReference type="KEGG" id="bpb:bpr_III120"/>
<dbReference type="HOGENOM" id="CLU_2506459_0_0_9"/>
<evidence type="ECO:0000313" key="2">
    <source>
        <dbReference type="Proteomes" id="UP000001299"/>
    </source>
</evidence>
<proteinExistence type="predicted"/>
<protein>
    <submittedName>
        <fullName evidence="1">Uncharacterized protein</fullName>
    </submittedName>
</protein>
<evidence type="ECO:0000313" key="1">
    <source>
        <dbReference type="EMBL" id="ADL35808.1"/>
    </source>
</evidence>